<dbReference type="PANTHER" id="PTHR42956">
    <property type="entry name" value="NITROGENASE IRON-MOLYBDENUM COFACTOR BIOSYNTHESIS PROTEIN NIFE"/>
    <property type="match status" value="1"/>
</dbReference>
<dbReference type="HOGENOM" id="CLU_036479_1_0_9"/>
<sequence length="345" mass="37956">MKGLWKYLSPFSPDQSGASAVLYGLGGIVLVCDAGGCAGNICGFDEPRWFKQKSAVFSAGLRDMDAILGRDDRLVDKLALAVADVEADFAAIIGTPVPAVIATDYHGLRRLAEKRIHKPVIVIESTGMGYYDDGEEKAYKELFKTFTQDEYICRKGVIGILGLTPLDSIHPADIEAVKECLQRNGYMDVRVYGEGGIEPIRVAGEAEKNLVLSPAGLKAAKYLQKKFGTPYEATYPVGHNEESVCDNWQDKRVLIVHQQVAANALRERLERHGATVCTATWFKAPEELCRDGDVQLKEEDDFIDMVENGGYDIIFADALFRRAVRNFSGTYVDFPHFAVSGTTDG</sequence>
<comment type="caution">
    <text evidence="2">The sequence shown here is derived from an EMBL/GenBank/DDBJ whole genome shotgun (WGS) entry which is preliminary data.</text>
</comment>
<accession>G9YIZ0</accession>
<dbReference type="PANTHER" id="PTHR42956:SF1">
    <property type="entry name" value="NITROGENASE IRON-MOLYBDENUM COFACTOR BIOSYNTHESIS PROTEIN NIFE"/>
    <property type="match status" value="1"/>
</dbReference>
<dbReference type="AlphaFoldDB" id="G9YIZ0"/>
<proteinExistence type="predicted"/>
<evidence type="ECO:0000259" key="1">
    <source>
        <dbReference type="Pfam" id="PF00148"/>
    </source>
</evidence>
<dbReference type="STRING" id="861450.HMPREF0080_01634"/>
<reference evidence="2 3" key="1">
    <citation type="submission" date="2011-08" db="EMBL/GenBank/DDBJ databases">
        <authorList>
            <person name="Weinstock G."/>
            <person name="Sodergren E."/>
            <person name="Clifton S."/>
            <person name="Fulton L."/>
            <person name="Fulton B."/>
            <person name="Courtney L."/>
            <person name="Fronick C."/>
            <person name="Harrison M."/>
            <person name="Strong C."/>
            <person name="Farmer C."/>
            <person name="Delahaunty K."/>
            <person name="Markovic C."/>
            <person name="Hall O."/>
            <person name="Minx P."/>
            <person name="Tomlinson C."/>
            <person name="Mitreva M."/>
            <person name="Hou S."/>
            <person name="Chen J."/>
            <person name="Wollam A."/>
            <person name="Pepin K.H."/>
            <person name="Johnson M."/>
            <person name="Bhonagiri V."/>
            <person name="Zhang X."/>
            <person name="Suruliraj S."/>
            <person name="Warren W."/>
            <person name="Chinwalla A."/>
            <person name="Mardis E.R."/>
            <person name="Wilson R.K."/>
        </authorList>
    </citation>
    <scope>NUCLEOTIDE SEQUENCE [LARGE SCALE GENOMIC DNA]</scope>
    <source>
        <strain evidence="2 3">F0357</strain>
    </source>
</reference>
<evidence type="ECO:0000313" key="3">
    <source>
        <dbReference type="Proteomes" id="UP000005481"/>
    </source>
</evidence>
<dbReference type="eggNOG" id="COG2710">
    <property type="taxonomic scope" value="Bacteria"/>
</dbReference>
<dbReference type="RefSeq" id="WP_006790601.1">
    <property type="nucleotide sequence ID" value="NZ_JH417605.1"/>
</dbReference>
<dbReference type="Gene3D" id="3.40.50.1980">
    <property type="entry name" value="Nitrogenase molybdenum iron protein domain"/>
    <property type="match status" value="2"/>
</dbReference>
<gene>
    <name evidence="2" type="ORF">HMPREF0080_01634</name>
</gene>
<dbReference type="Pfam" id="PF00148">
    <property type="entry name" value="Oxidored_nitro"/>
    <property type="match status" value="1"/>
</dbReference>
<dbReference type="SUPFAM" id="SSF53807">
    <property type="entry name" value="Helical backbone' metal receptor"/>
    <property type="match status" value="1"/>
</dbReference>
<dbReference type="InterPro" id="IPR049939">
    <property type="entry name" value="NifE-like"/>
</dbReference>
<protein>
    <recommendedName>
        <fullName evidence="1">Nitrogenase/oxidoreductase component 1 domain-containing protein</fullName>
    </recommendedName>
</protein>
<dbReference type="Proteomes" id="UP000005481">
    <property type="component" value="Unassembled WGS sequence"/>
</dbReference>
<name>G9YIZ0_9FIRM</name>
<organism evidence="2 3">
    <name type="scientific">Anaeroglobus geminatus F0357</name>
    <dbReference type="NCBI Taxonomy" id="861450"/>
    <lineage>
        <taxon>Bacteria</taxon>
        <taxon>Bacillati</taxon>
        <taxon>Bacillota</taxon>
        <taxon>Negativicutes</taxon>
        <taxon>Veillonellales</taxon>
        <taxon>Veillonellaceae</taxon>
        <taxon>Anaeroglobus</taxon>
    </lineage>
</organism>
<feature type="domain" description="Nitrogenase/oxidoreductase component 1" evidence="1">
    <location>
        <begin position="17"/>
        <end position="241"/>
    </location>
</feature>
<keyword evidence="3" id="KW-1185">Reference proteome</keyword>
<evidence type="ECO:0000313" key="2">
    <source>
        <dbReference type="EMBL" id="EHM39132.1"/>
    </source>
</evidence>
<dbReference type="GO" id="GO:0016491">
    <property type="term" value="F:oxidoreductase activity"/>
    <property type="evidence" value="ECO:0007669"/>
    <property type="project" value="InterPro"/>
</dbReference>
<dbReference type="OrthoDB" id="3199475at2"/>
<dbReference type="PATRIC" id="fig|861450.3.peg.1508"/>
<dbReference type="EMBL" id="AGCJ01000072">
    <property type="protein sequence ID" value="EHM39132.1"/>
    <property type="molecule type" value="Genomic_DNA"/>
</dbReference>
<dbReference type="InterPro" id="IPR000510">
    <property type="entry name" value="Nase/OxRdtase_comp1"/>
</dbReference>